<feature type="compositionally biased region" description="Basic residues" evidence="3">
    <location>
        <begin position="1"/>
        <end position="30"/>
    </location>
</feature>
<sequence length="339" mass="40202">MKTKKNNKYRKTGKGRKERKNKKGGTKNKTQKIDKIDKIDKTHQKRVGPVLEKQQMKVKCAPKGNKEQKDYTCYDDEALYKLKELWNARHPDALIKTNDTKQIWNELNNYLKNTCNKESCWLEQKFVDTKVARDLETESFAPESPKEWKLNPNEWLSSVEIMNVMKQYEKAYKCFDFIGPSPIDYDTHELYGECVWEELCHFNLEDEIKKGRFKIGIIFNLDPHYKGGSHWVSMFINIKKAQIFYFDSAGDAIPRQIKKFVNTVKKQGMALPAGQKIDFKFDQNYPVEHQYGDTECGVYAIYFIVHMLEDKHTADYFKTHVLKDEYMQRFRKVYFNEDL</sequence>
<dbReference type="AlphaFoldDB" id="A0A6C0H9X7"/>
<evidence type="ECO:0000259" key="4">
    <source>
        <dbReference type="Pfam" id="PF02902"/>
    </source>
</evidence>
<accession>A0A6C0H9X7</accession>
<dbReference type="EMBL" id="MN739916">
    <property type="protein sequence ID" value="QHT77217.1"/>
    <property type="molecule type" value="Genomic_DNA"/>
</dbReference>
<reference evidence="5" key="1">
    <citation type="journal article" date="2020" name="Nature">
        <title>Giant virus diversity and host interactions through global metagenomics.</title>
        <authorList>
            <person name="Schulz F."/>
            <person name="Roux S."/>
            <person name="Paez-Espino D."/>
            <person name="Jungbluth S."/>
            <person name="Walsh D.A."/>
            <person name="Denef V.J."/>
            <person name="McMahon K.D."/>
            <person name="Konstantinidis K.T."/>
            <person name="Eloe-Fadrosh E.A."/>
            <person name="Kyrpides N.C."/>
            <person name="Woyke T."/>
        </authorList>
    </citation>
    <scope>NUCLEOTIDE SEQUENCE</scope>
    <source>
        <strain evidence="5">GVMAG-M-3300023179-86</strain>
    </source>
</reference>
<evidence type="ECO:0000313" key="5">
    <source>
        <dbReference type="EMBL" id="QHT77217.1"/>
    </source>
</evidence>
<dbReference type="GO" id="GO:0006508">
    <property type="term" value="P:proteolysis"/>
    <property type="evidence" value="ECO:0007669"/>
    <property type="project" value="UniProtKB-KW"/>
</dbReference>
<evidence type="ECO:0000256" key="1">
    <source>
        <dbReference type="ARBA" id="ARBA00022670"/>
    </source>
</evidence>
<feature type="region of interest" description="Disordered" evidence="3">
    <location>
        <begin position="1"/>
        <end position="47"/>
    </location>
</feature>
<proteinExistence type="predicted"/>
<dbReference type="InterPro" id="IPR003653">
    <property type="entry name" value="Peptidase_C48_C"/>
</dbReference>
<dbReference type="Gene3D" id="3.40.395.10">
    <property type="entry name" value="Adenoviral Proteinase, Chain A"/>
    <property type="match status" value="1"/>
</dbReference>
<keyword evidence="1" id="KW-0645">Protease</keyword>
<dbReference type="GO" id="GO:0008234">
    <property type="term" value="F:cysteine-type peptidase activity"/>
    <property type="evidence" value="ECO:0007669"/>
    <property type="project" value="InterPro"/>
</dbReference>
<feature type="compositionally biased region" description="Basic and acidic residues" evidence="3">
    <location>
        <begin position="31"/>
        <end position="42"/>
    </location>
</feature>
<name>A0A6C0H9X7_9ZZZZ</name>
<dbReference type="InterPro" id="IPR038765">
    <property type="entry name" value="Papain-like_cys_pep_sf"/>
</dbReference>
<dbReference type="SUPFAM" id="SSF54001">
    <property type="entry name" value="Cysteine proteinases"/>
    <property type="match status" value="1"/>
</dbReference>
<dbReference type="Pfam" id="PF02902">
    <property type="entry name" value="Peptidase_C48"/>
    <property type="match status" value="1"/>
</dbReference>
<evidence type="ECO:0000256" key="3">
    <source>
        <dbReference type="SAM" id="MobiDB-lite"/>
    </source>
</evidence>
<feature type="domain" description="Ubiquitin-like protease family profile" evidence="4">
    <location>
        <begin position="218"/>
        <end position="335"/>
    </location>
</feature>
<protein>
    <recommendedName>
        <fullName evidence="4">Ubiquitin-like protease family profile domain-containing protein</fullName>
    </recommendedName>
</protein>
<keyword evidence="2" id="KW-0378">Hydrolase</keyword>
<organism evidence="5">
    <name type="scientific">viral metagenome</name>
    <dbReference type="NCBI Taxonomy" id="1070528"/>
    <lineage>
        <taxon>unclassified sequences</taxon>
        <taxon>metagenomes</taxon>
        <taxon>organismal metagenomes</taxon>
    </lineage>
</organism>
<evidence type="ECO:0000256" key="2">
    <source>
        <dbReference type="ARBA" id="ARBA00022801"/>
    </source>
</evidence>